<sequence length="148" mass="15605">MIHVTPIAISANSQQYACSITENLCQCYCLNADIQPTADVKFSVASQQVVNGMTYLTILAKGSITYLPRGANRCCCRPLTKMFAETFDCIFAGAKTSAPTLTVGSTLDSAANVKCNGNVFAYNLLTPVTIAFATASEESAAVAASKVK</sequence>
<accession>A0A8S5S9W5</accession>
<protein>
    <submittedName>
        <fullName evidence="1">Uncharacterized protein</fullName>
    </submittedName>
</protein>
<proteinExistence type="predicted"/>
<organism evidence="1">
    <name type="scientific">Myoviridae sp. ctByu2</name>
    <dbReference type="NCBI Taxonomy" id="2827668"/>
    <lineage>
        <taxon>Viruses</taxon>
        <taxon>Duplodnaviria</taxon>
        <taxon>Heunggongvirae</taxon>
        <taxon>Uroviricota</taxon>
        <taxon>Caudoviricetes</taxon>
    </lineage>
</organism>
<reference evidence="1" key="1">
    <citation type="journal article" date="2021" name="Proc. Natl. Acad. Sci. U.S.A.">
        <title>A Catalog of Tens of Thousands of Viruses from Human Metagenomes Reveals Hidden Associations with Chronic Diseases.</title>
        <authorList>
            <person name="Tisza M.J."/>
            <person name="Buck C.B."/>
        </authorList>
    </citation>
    <scope>NUCLEOTIDE SEQUENCE</scope>
    <source>
        <strain evidence="1">CtByu2</strain>
    </source>
</reference>
<evidence type="ECO:0000313" key="1">
    <source>
        <dbReference type="EMBL" id="DAF47726.1"/>
    </source>
</evidence>
<name>A0A8S5S9W5_9CAUD</name>
<dbReference type="EMBL" id="BK032557">
    <property type="protein sequence ID" value="DAF47726.1"/>
    <property type="molecule type" value="Genomic_DNA"/>
</dbReference>